<keyword evidence="3" id="KW-1185">Reference proteome</keyword>
<feature type="compositionally biased region" description="Acidic residues" evidence="1">
    <location>
        <begin position="89"/>
        <end position="113"/>
    </location>
</feature>
<feature type="region of interest" description="Disordered" evidence="1">
    <location>
        <begin position="26"/>
        <end position="48"/>
    </location>
</feature>
<dbReference type="HOGENOM" id="CLU_786617_0_0_1"/>
<reference evidence="3" key="1">
    <citation type="submission" date="2013-02" db="EMBL/GenBank/DDBJ databases">
        <authorList>
            <person name="Hughes D."/>
        </authorList>
    </citation>
    <scope>NUCLEOTIDE SEQUENCE</scope>
    <source>
        <strain>Durham</strain>
        <strain evidence="3">NC isolate 2 -- Noor lab</strain>
    </source>
</reference>
<feature type="compositionally biased region" description="Acidic residues" evidence="1">
    <location>
        <begin position="324"/>
        <end position="334"/>
    </location>
</feature>
<dbReference type="EMBL" id="CAQQ02183490">
    <property type="status" value="NOT_ANNOTATED_CDS"/>
    <property type="molecule type" value="Genomic_DNA"/>
</dbReference>
<dbReference type="Proteomes" id="UP000015102">
    <property type="component" value="Unassembled WGS sequence"/>
</dbReference>
<reference evidence="2" key="2">
    <citation type="submission" date="2015-06" db="UniProtKB">
        <authorList>
            <consortium name="EnsemblMetazoa"/>
        </authorList>
    </citation>
    <scope>IDENTIFICATION</scope>
</reference>
<dbReference type="AlphaFoldDB" id="T1H014"/>
<proteinExistence type="predicted"/>
<protein>
    <submittedName>
        <fullName evidence="2">Uncharacterized protein</fullName>
    </submittedName>
</protein>
<feature type="region of interest" description="Disordered" evidence="1">
    <location>
        <begin position="315"/>
        <end position="339"/>
    </location>
</feature>
<sequence length="353" mass="38061">VVVPTTEKLAVASSVASIITNTTTSVNVPVPSTTISSTTPHSTDRPTLKTTIKLTSSASATIVTTTVTTSGDLLRSEDHHHKNLSASQIEEDEDDDEEDDDEDDDDEEEEDDGRTENSNYSESTSDKITSEIESQICDQDDEDDEMDGNSTTPVILPSTTTAPIVTSVKNMTTTTARAKDECDSGIEEVIKDVDTEINESIEVVDPRGQKRSSTSPSCSGVKQYKIDLEEEEPQPNSLYSENVFRAFANSTTIANENYIESDLGNSVGAMMTCSDEATNSNSSVSDMANSGVAITAESGGVVDENNIVLEENEEKYITEGGDVSTDDNSGDANEEASKDFDVQDLYCTMGKWR</sequence>
<feature type="region of interest" description="Disordered" evidence="1">
    <location>
        <begin position="74"/>
        <end position="131"/>
    </location>
</feature>
<feature type="compositionally biased region" description="Low complexity" evidence="1">
    <location>
        <begin position="26"/>
        <end position="41"/>
    </location>
</feature>
<evidence type="ECO:0000313" key="3">
    <source>
        <dbReference type="Proteomes" id="UP000015102"/>
    </source>
</evidence>
<dbReference type="EnsemblMetazoa" id="MESCA009478-RA">
    <property type="protein sequence ID" value="MESCA009478-PA"/>
    <property type="gene ID" value="MESCA009478"/>
</dbReference>
<evidence type="ECO:0000313" key="2">
    <source>
        <dbReference type="EnsemblMetazoa" id="MESCA009478-PA"/>
    </source>
</evidence>
<evidence type="ECO:0000256" key="1">
    <source>
        <dbReference type="SAM" id="MobiDB-lite"/>
    </source>
</evidence>
<accession>T1H014</accession>
<name>T1H014_MEGSC</name>
<organism evidence="2 3">
    <name type="scientific">Megaselia scalaris</name>
    <name type="common">Humpbacked fly</name>
    <name type="synonym">Phora scalaris</name>
    <dbReference type="NCBI Taxonomy" id="36166"/>
    <lineage>
        <taxon>Eukaryota</taxon>
        <taxon>Metazoa</taxon>
        <taxon>Ecdysozoa</taxon>
        <taxon>Arthropoda</taxon>
        <taxon>Hexapoda</taxon>
        <taxon>Insecta</taxon>
        <taxon>Pterygota</taxon>
        <taxon>Neoptera</taxon>
        <taxon>Endopterygota</taxon>
        <taxon>Diptera</taxon>
        <taxon>Brachycera</taxon>
        <taxon>Muscomorpha</taxon>
        <taxon>Platypezoidea</taxon>
        <taxon>Phoridae</taxon>
        <taxon>Megaseliini</taxon>
        <taxon>Megaselia</taxon>
    </lineage>
</organism>